<organism evidence="3 4">
    <name type="scientific">Salmonella enterica subsp. enterica serovar Weltevreden</name>
    <dbReference type="NCBI Taxonomy" id="57743"/>
    <lineage>
        <taxon>Bacteria</taxon>
        <taxon>Pseudomonadati</taxon>
        <taxon>Pseudomonadota</taxon>
        <taxon>Gammaproteobacteria</taxon>
        <taxon>Enterobacterales</taxon>
        <taxon>Enterobacteriaceae</taxon>
        <taxon>Salmonella</taxon>
    </lineage>
</organism>
<dbReference type="EMBL" id="AAHSHO010000026">
    <property type="protein sequence ID" value="EBZ7972393.1"/>
    <property type="molecule type" value="Genomic_DNA"/>
</dbReference>
<dbReference type="RefSeq" id="WP_057515758.1">
    <property type="nucleotide sequence ID" value="NZ_CP040701.1"/>
</dbReference>
<evidence type="ECO:0000313" key="2">
    <source>
        <dbReference type="EMBL" id="EBZ7972393.1"/>
    </source>
</evidence>
<dbReference type="Pfam" id="PF11651">
    <property type="entry name" value="P22_CoatProtein"/>
    <property type="match status" value="1"/>
</dbReference>
<reference evidence="3" key="3">
    <citation type="submission" date="2019-03" db="EMBL/GenBank/DDBJ databases">
        <authorList>
            <person name="Tay M."/>
        </authorList>
    </citation>
    <scope>NUCLEOTIDE SEQUENCE</scope>
    <source>
        <strain evidence="3">SL_58_S327</strain>
    </source>
</reference>
<evidence type="ECO:0000313" key="1">
    <source>
        <dbReference type="EMBL" id="EBY2433792.1"/>
    </source>
</evidence>
<gene>
    <name evidence="1" type="ORF">DU837_09900</name>
    <name evidence="3" type="ORF">E2E91_12205</name>
    <name evidence="2" type="ORF">EGK95_16465</name>
</gene>
<dbReference type="EMBL" id="AAHNNE010000010">
    <property type="protein sequence ID" value="EBY2433792.1"/>
    <property type="molecule type" value="Genomic_DNA"/>
</dbReference>
<dbReference type="Proteomes" id="UP000305873">
    <property type="component" value="Unassembled WGS sequence"/>
</dbReference>
<accession>A0A4U8HB95</accession>
<sequence>MATNNKLDSNVSQIVLKKFLPGFMSDLVLAKTVDRQLLAGEINSNTGDSVSFKRPHQFSSLRTPTGDISGQNKNNLISGKATGRVGNYITVAVEYQQLEEAIKLNQLEEILAPVRQRIVTDLETELAHFMMNNGALSLGSPNTPITKWSDVAQTASFLKDLGVNEGENYAVMDPWSAQRLADAQTGLHASDQLVRTAWENAQIPTNFGGIRALMSNGLASRTQGAFGGTLTVKTQPTVTYNAVKDSYQFTVTLTGATASVTGFLKAGDQVKFTNTYWLQQQTKQALYNGATPISFTATVTADADSDGSGDVTVTLSGVPIYDTTNPQYNSVSRQVAAGDAVSVVGTASQTMKPNLFYNKFFCGLGSIPLPKLHSIDSAVATYEGFSIRVHKYADGDANVQKMRFDLLPAYVCYNPHMGGQFFGNP</sequence>
<dbReference type="AlphaFoldDB" id="A0A4U8HB95"/>
<dbReference type="EMBL" id="SMQQ01000008">
    <property type="protein sequence ID" value="TLB93265.1"/>
    <property type="molecule type" value="Genomic_DNA"/>
</dbReference>
<evidence type="ECO:0000313" key="3">
    <source>
        <dbReference type="EMBL" id="TLB93265.1"/>
    </source>
</evidence>
<reference evidence="3 4" key="2">
    <citation type="journal article" date="2019" name="Foodborne Pathog. Dis.">
        <title>Whole Genome Sequencing Analysis of Nontyphoidal Salmonella enterica of Chicken Meat and Human Origin Under Surveillance in Sri Lanka.</title>
        <authorList>
            <person name="Tay M.Y.F."/>
            <person name="Pathirage S."/>
            <person name="Chandrasekaran L."/>
            <person name="Wickramasuriya U."/>
            <person name="Sadeepanie N."/>
            <person name="Waidyarathna K.D.K."/>
            <person name="Liyanage L.D.C."/>
            <person name="Seow K.L.G."/>
            <person name="Hendriksen R.S."/>
            <person name="Takeuchi M.T."/>
            <person name="Schlundt J."/>
        </authorList>
    </citation>
    <scope>NUCLEOTIDE SEQUENCE [LARGE SCALE GENOMIC DNA]</scope>
    <source>
        <strain evidence="3 4">SL_58_S327</strain>
    </source>
</reference>
<proteinExistence type="predicted"/>
<reference evidence="1" key="1">
    <citation type="submission" date="2018-07" db="EMBL/GenBank/DDBJ databases">
        <authorList>
            <person name="Ashton P.M."/>
            <person name="Dallman T."/>
            <person name="Nair S."/>
            <person name="De Pinna E."/>
            <person name="Peters T."/>
            <person name="Grant K."/>
        </authorList>
    </citation>
    <scope>NUCLEOTIDE SEQUENCE</scope>
    <source>
        <strain evidence="1">294991</strain>
        <strain evidence="2">634830</strain>
    </source>
</reference>
<name>A0A4U8HB95_SALET</name>
<protein>
    <submittedName>
        <fullName evidence="3">Head protein</fullName>
    </submittedName>
</protein>
<comment type="caution">
    <text evidence="3">The sequence shown here is derived from an EMBL/GenBank/DDBJ whole genome shotgun (WGS) entry which is preliminary data.</text>
</comment>
<dbReference type="InterPro" id="IPR024659">
    <property type="entry name" value="Phage_coat_Gp5"/>
</dbReference>
<evidence type="ECO:0000313" key="4">
    <source>
        <dbReference type="Proteomes" id="UP000305873"/>
    </source>
</evidence>